<proteinExistence type="predicted"/>
<dbReference type="InterPro" id="IPR041677">
    <property type="entry name" value="DNA2/NAM7_AAA_11"/>
</dbReference>
<gene>
    <name evidence="8" type="primary">Dana\GF16115</name>
    <name evidence="8" type="synonym">dana_GLEANR_17388</name>
    <name evidence="8" type="ORF">GF16115</name>
</gene>
<dbReference type="InterPro" id="IPR041679">
    <property type="entry name" value="DNA2/NAM7-like_C"/>
</dbReference>
<keyword evidence="9" id="KW-1185">Reference proteome</keyword>
<dbReference type="PhylomeDB" id="B3M0K2"/>
<dbReference type="GO" id="GO:0031048">
    <property type="term" value="P:regulatory ncRNA-mediated heterochromatin formation"/>
    <property type="evidence" value="ECO:0007669"/>
    <property type="project" value="TreeGrafter"/>
</dbReference>
<dbReference type="InterPro" id="IPR045055">
    <property type="entry name" value="DNA2/NAM7-like"/>
</dbReference>
<dbReference type="EMBL" id="CH902617">
    <property type="protein sequence ID" value="EDV44249.1"/>
    <property type="molecule type" value="Genomic_DNA"/>
</dbReference>
<evidence type="ECO:0000256" key="1">
    <source>
        <dbReference type="ARBA" id="ARBA00022741"/>
    </source>
</evidence>
<dbReference type="eggNOG" id="KOG1807">
    <property type="taxonomic scope" value="Eukaryota"/>
</dbReference>
<keyword evidence="2" id="KW-0378">Hydrolase</keyword>
<evidence type="ECO:0000259" key="7">
    <source>
        <dbReference type="Pfam" id="PF13087"/>
    </source>
</evidence>
<evidence type="ECO:0000313" key="9">
    <source>
        <dbReference type="Proteomes" id="UP000007801"/>
    </source>
</evidence>
<dbReference type="Pfam" id="PF13086">
    <property type="entry name" value="AAA_11"/>
    <property type="match status" value="1"/>
</dbReference>
<evidence type="ECO:0000256" key="5">
    <source>
        <dbReference type="SAM" id="Coils"/>
    </source>
</evidence>
<dbReference type="InterPro" id="IPR047187">
    <property type="entry name" value="SF1_C_Upf1"/>
</dbReference>
<dbReference type="GeneID" id="6498912"/>
<evidence type="ECO:0000256" key="4">
    <source>
        <dbReference type="ARBA" id="ARBA00022840"/>
    </source>
</evidence>
<evidence type="ECO:0000313" key="8">
    <source>
        <dbReference type="EMBL" id="EDV44249.1"/>
    </source>
</evidence>
<keyword evidence="3" id="KW-0347">Helicase</keyword>
<evidence type="ECO:0000256" key="2">
    <source>
        <dbReference type="ARBA" id="ARBA00022801"/>
    </source>
</evidence>
<dbReference type="KEGG" id="dan:6498912"/>
<dbReference type="Gene3D" id="3.40.50.300">
    <property type="entry name" value="P-loop containing nucleotide triphosphate hydrolases"/>
    <property type="match status" value="2"/>
</dbReference>
<dbReference type="GO" id="GO:0016787">
    <property type="term" value="F:hydrolase activity"/>
    <property type="evidence" value="ECO:0007669"/>
    <property type="project" value="UniProtKB-KW"/>
</dbReference>
<evidence type="ECO:0008006" key="10">
    <source>
        <dbReference type="Google" id="ProtNLM"/>
    </source>
</evidence>
<dbReference type="OrthoDB" id="2423195at2759"/>
<dbReference type="GO" id="GO:0004386">
    <property type="term" value="F:helicase activity"/>
    <property type="evidence" value="ECO:0007669"/>
    <property type="project" value="UniProtKB-KW"/>
</dbReference>
<keyword evidence="4" id="KW-0067">ATP-binding</keyword>
<dbReference type="FunFam" id="3.40.50.300:FF:000326">
    <property type="entry name" value="P-loop containing nucleoside triphosphate hydrolase"/>
    <property type="match status" value="1"/>
</dbReference>
<dbReference type="GO" id="GO:0005524">
    <property type="term" value="F:ATP binding"/>
    <property type="evidence" value="ECO:0007669"/>
    <property type="project" value="UniProtKB-KW"/>
</dbReference>
<dbReference type="GO" id="GO:0031380">
    <property type="term" value="C:nuclear RNA-directed RNA polymerase complex"/>
    <property type="evidence" value="ECO:0007669"/>
    <property type="project" value="TreeGrafter"/>
</dbReference>
<dbReference type="PANTHER" id="PTHR10887">
    <property type="entry name" value="DNA2/NAM7 HELICASE FAMILY"/>
    <property type="match status" value="1"/>
</dbReference>
<dbReference type="GO" id="GO:0005694">
    <property type="term" value="C:chromosome"/>
    <property type="evidence" value="ECO:0007669"/>
    <property type="project" value="UniProtKB-ARBA"/>
</dbReference>
<dbReference type="AlphaFoldDB" id="B3M0K2"/>
<protein>
    <recommendedName>
        <fullName evidence="10">NFX1-type zinc finger-containing protein 1</fullName>
    </recommendedName>
</protein>
<evidence type="ECO:0000256" key="3">
    <source>
        <dbReference type="ARBA" id="ARBA00022806"/>
    </source>
</evidence>
<organism evidence="8 9">
    <name type="scientific">Drosophila ananassae</name>
    <name type="common">Fruit fly</name>
    <dbReference type="NCBI Taxonomy" id="7217"/>
    <lineage>
        <taxon>Eukaryota</taxon>
        <taxon>Metazoa</taxon>
        <taxon>Ecdysozoa</taxon>
        <taxon>Arthropoda</taxon>
        <taxon>Hexapoda</taxon>
        <taxon>Insecta</taxon>
        <taxon>Pterygota</taxon>
        <taxon>Neoptera</taxon>
        <taxon>Endopterygota</taxon>
        <taxon>Diptera</taxon>
        <taxon>Brachycera</taxon>
        <taxon>Muscomorpha</taxon>
        <taxon>Ephydroidea</taxon>
        <taxon>Drosophilidae</taxon>
        <taxon>Drosophila</taxon>
        <taxon>Sophophora</taxon>
    </lineage>
</organism>
<accession>B3M0K2</accession>
<evidence type="ECO:0000259" key="6">
    <source>
        <dbReference type="Pfam" id="PF13086"/>
    </source>
</evidence>
<dbReference type="PANTHER" id="PTHR10887:SF341">
    <property type="entry name" value="NFX1-TYPE ZINC FINGER-CONTAINING PROTEIN 1"/>
    <property type="match status" value="1"/>
</dbReference>
<dbReference type="FunCoup" id="B3M0K2">
    <property type="interactions" value="3"/>
</dbReference>
<name>B3M0K2_DROAN</name>
<feature type="domain" description="DNA2/NAM7 helicase helicase" evidence="6">
    <location>
        <begin position="456"/>
        <end position="684"/>
    </location>
</feature>
<dbReference type="HOGENOM" id="CLU_314810_0_0_1"/>
<dbReference type="InParanoid" id="B3M0K2"/>
<reference evidence="8 9" key="1">
    <citation type="journal article" date="2007" name="Nature">
        <title>Evolution of genes and genomes on the Drosophila phylogeny.</title>
        <authorList>
            <consortium name="Drosophila 12 Genomes Consortium"/>
            <person name="Clark A.G."/>
            <person name="Eisen M.B."/>
            <person name="Smith D.R."/>
            <person name="Bergman C.M."/>
            <person name="Oliver B."/>
            <person name="Markow T.A."/>
            <person name="Kaufman T.C."/>
            <person name="Kellis M."/>
            <person name="Gelbart W."/>
            <person name="Iyer V.N."/>
            <person name="Pollard D.A."/>
            <person name="Sackton T.B."/>
            <person name="Larracuente A.M."/>
            <person name="Singh N.D."/>
            <person name="Abad J.P."/>
            <person name="Abt D.N."/>
            <person name="Adryan B."/>
            <person name="Aguade M."/>
            <person name="Akashi H."/>
            <person name="Anderson W.W."/>
            <person name="Aquadro C.F."/>
            <person name="Ardell D.H."/>
            <person name="Arguello R."/>
            <person name="Artieri C.G."/>
            <person name="Barbash D.A."/>
            <person name="Barker D."/>
            <person name="Barsanti P."/>
            <person name="Batterham P."/>
            <person name="Batzoglou S."/>
            <person name="Begun D."/>
            <person name="Bhutkar A."/>
            <person name="Blanco E."/>
            <person name="Bosak S.A."/>
            <person name="Bradley R.K."/>
            <person name="Brand A.D."/>
            <person name="Brent M.R."/>
            <person name="Brooks A.N."/>
            <person name="Brown R.H."/>
            <person name="Butlin R.K."/>
            <person name="Caggese C."/>
            <person name="Calvi B.R."/>
            <person name="Bernardo de Carvalho A."/>
            <person name="Caspi A."/>
            <person name="Castrezana S."/>
            <person name="Celniker S.E."/>
            <person name="Chang J.L."/>
            <person name="Chapple C."/>
            <person name="Chatterji S."/>
            <person name="Chinwalla A."/>
            <person name="Civetta A."/>
            <person name="Clifton S.W."/>
            <person name="Comeron J.M."/>
            <person name="Costello J.C."/>
            <person name="Coyne J.A."/>
            <person name="Daub J."/>
            <person name="David R.G."/>
            <person name="Delcher A.L."/>
            <person name="Delehaunty K."/>
            <person name="Do C.B."/>
            <person name="Ebling H."/>
            <person name="Edwards K."/>
            <person name="Eickbush T."/>
            <person name="Evans J.D."/>
            <person name="Filipski A."/>
            <person name="Findeiss S."/>
            <person name="Freyhult E."/>
            <person name="Fulton L."/>
            <person name="Fulton R."/>
            <person name="Garcia A.C."/>
            <person name="Gardiner A."/>
            <person name="Garfield D.A."/>
            <person name="Garvin B.E."/>
            <person name="Gibson G."/>
            <person name="Gilbert D."/>
            <person name="Gnerre S."/>
            <person name="Godfrey J."/>
            <person name="Good R."/>
            <person name="Gotea V."/>
            <person name="Gravely B."/>
            <person name="Greenberg A.J."/>
            <person name="Griffiths-Jones S."/>
            <person name="Gross S."/>
            <person name="Guigo R."/>
            <person name="Gustafson E.A."/>
            <person name="Haerty W."/>
            <person name="Hahn M.W."/>
            <person name="Halligan D.L."/>
            <person name="Halpern A.L."/>
            <person name="Halter G.M."/>
            <person name="Han M.V."/>
            <person name="Heger A."/>
            <person name="Hillier L."/>
            <person name="Hinrichs A.S."/>
            <person name="Holmes I."/>
            <person name="Hoskins R.A."/>
            <person name="Hubisz M.J."/>
            <person name="Hultmark D."/>
            <person name="Huntley M.A."/>
            <person name="Jaffe D.B."/>
            <person name="Jagadeeshan S."/>
            <person name="Jeck W.R."/>
            <person name="Johnson J."/>
            <person name="Jones C.D."/>
            <person name="Jordan W.C."/>
            <person name="Karpen G.H."/>
            <person name="Kataoka E."/>
            <person name="Keightley P.D."/>
            <person name="Kheradpour P."/>
            <person name="Kirkness E.F."/>
            <person name="Koerich L.B."/>
            <person name="Kristiansen K."/>
            <person name="Kudrna D."/>
            <person name="Kulathinal R.J."/>
            <person name="Kumar S."/>
            <person name="Kwok R."/>
            <person name="Lander E."/>
            <person name="Langley C.H."/>
            <person name="Lapoint R."/>
            <person name="Lazzaro B.P."/>
            <person name="Lee S.J."/>
            <person name="Levesque L."/>
            <person name="Li R."/>
            <person name="Lin C.F."/>
            <person name="Lin M.F."/>
            <person name="Lindblad-Toh K."/>
            <person name="Llopart A."/>
            <person name="Long M."/>
            <person name="Low L."/>
            <person name="Lozovsky E."/>
            <person name="Lu J."/>
            <person name="Luo M."/>
            <person name="Machado C.A."/>
            <person name="Makalowski W."/>
            <person name="Marzo M."/>
            <person name="Matsuda M."/>
            <person name="Matzkin L."/>
            <person name="McAllister B."/>
            <person name="McBride C.S."/>
            <person name="McKernan B."/>
            <person name="McKernan K."/>
            <person name="Mendez-Lago M."/>
            <person name="Minx P."/>
            <person name="Mollenhauer M.U."/>
            <person name="Montooth K."/>
            <person name="Mount S.M."/>
            <person name="Mu X."/>
            <person name="Myers E."/>
            <person name="Negre B."/>
            <person name="Newfeld S."/>
            <person name="Nielsen R."/>
            <person name="Noor M.A."/>
            <person name="O'Grady P."/>
            <person name="Pachter L."/>
            <person name="Papaceit M."/>
            <person name="Parisi M.J."/>
            <person name="Parisi M."/>
            <person name="Parts L."/>
            <person name="Pedersen J.S."/>
            <person name="Pesole G."/>
            <person name="Phillippy A.M."/>
            <person name="Ponting C.P."/>
            <person name="Pop M."/>
            <person name="Porcelli D."/>
            <person name="Powell J.R."/>
            <person name="Prohaska S."/>
            <person name="Pruitt K."/>
            <person name="Puig M."/>
            <person name="Quesneville H."/>
            <person name="Ram K.R."/>
            <person name="Rand D."/>
            <person name="Rasmussen M.D."/>
            <person name="Reed L.K."/>
            <person name="Reenan R."/>
            <person name="Reily A."/>
            <person name="Remington K.A."/>
            <person name="Rieger T.T."/>
            <person name="Ritchie M.G."/>
            <person name="Robin C."/>
            <person name="Rogers Y.H."/>
            <person name="Rohde C."/>
            <person name="Rozas J."/>
            <person name="Rubenfield M.J."/>
            <person name="Ruiz A."/>
            <person name="Russo S."/>
            <person name="Salzberg S.L."/>
            <person name="Sanchez-Gracia A."/>
            <person name="Saranga D.J."/>
            <person name="Sato H."/>
            <person name="Schaeffer S.W."/>
            <person name="Schatz M.C."/>
            <person name="Schlenke T."/>
            <person name="Schwartz R."/>
            <person name="Segarra C."/>
            <person name="Singh R.S."/>
            <person name="Sirot L."/>
            <person name="Sirota M."/>
            <person name="Sisneros N.B."/>
            <person name="Smith C.D."/>
            <person name="Smith T.F."/>
            <person name="Spieth J."/>
            <person name="Stage D.E."/>
            <person name="Stark A."/>
            <person name="Stephan W."/>
            <person name="Strausberg R.L."/>
            <person name="Strempel S."/>
            <person name="Sturgill D."/>
            <person name="Sutton G."/>
            <person name="Sutton G.G."/>
            <person name="Tao W."/>
            <person name="Teichmann S."/>
            <person name="Tobari Y.N."/>
            <person name="Tomimura Y."/>
            <person name="Tsolas J.M."/>
            <person name="Valente V.L."/>
            <person name="Venter E."/>
            <person name="Venter J.C."/>
            <person name="Vicario S."/>
            <person name="Vieira F.G."/>
            <person name="Vilella A.J."/>
            <person name="Villasante A."/>
            <person name="Walenz B."/>
            <person name="Wang J."/>
            <person name="Wasserman M."/>
            <person name="Watts T."/>
            <person name="Wilson D."/>
            <person name="Wilson R.K."/>
            <person name="Wing R.A."/>
            <person name="Wolfner M.F."/>
            <person name="Wong A."/>
            <person name="Wong G.K."/>
            <person name="Wu C.I."/>
            <person name="Wu G."/>
            <person name="Yamamoto D."/>
            <person name="Yang H.P."/>
            <person name="Yang S.P."/>
            <person name="Yorke J.A."/>
            <person name="Yoshida K."/>
            <person name="Zdobnov E."/>
            <person name="Zhang P."/>
            <person name="Zhang Y."/>
            <person name="Zimin A.V."/>
            <person name="Baldwin J."/>
            <person name="Abdouelleil A."/>
            <person name="Abdulkadir J."/>
            <person name="Abebe A."/>
            <person name="Abera B."/>
            <person name="Abreu J."/>
            <person name="Acer S.C."/>
            <person name="Aftuck L."/>
            <person name="Alexander A."/>
            <person name="An P."/>
            <person name="Anderson E."/>
            <person name="Anderson S."/>
            <person name="Arachi H."/>
            <person name="Azer M."/>
            <person name="Bachantsang P."/>
            <person name="Barry A."/>
            <person name="Bayul T."/>
            <person name="Berlin A."/>
            <person name="Bessette D."/>
            <person name="Bloom T."/>
            <person name="Blye J."/>
            <person name="Boguslavskiy L."/>
            <person name="Bonnet C."/>
            <person name="Boukhgalter B."/>
            <person name="Bourzgui I."/>
            <person name="Brown A."/>
            <person name="Cahill P."/>
            <person name="Channer S."/>
            <person name="Cheshatsang Y."/>
            <person name="Chuda L."/>
            <person name="Citroen M."/>
            <person name="Collymore A."/>
            <person name="Cooke P."/>
            <person name="Costello M."/>
            <person name="D'Aco K."/>
            <person name="Daza R."/>
            <person name="De Haan G."/>
            <person name="DeGray S."/>
            <person name="DeMaso C."/>
            <person name="Dhargay N."/>
            <person name="Dooley K."/>
            <person name="Dooley E."/>
            <person name="Doricent M."/>
            <person name="Dorje P."/>
            <person name="Dorjee K."/>
            <person name="Dupes A."/>
            <person name="Elong R."/>
            <person name="Falk J."/>
            <person name="Farina A."/>
            <person name="Faro S."/>
            <person name="Ferguson D."/>
            <person name="Fisher S."/>
            <person name="Foley C.D."/>
            <person name="Franke A."/>
            <person name="Friedrich D."/>
            <person name="Gadbois L."/>
            <person name="Gearin G."/>
            <person name="Gearin C.R."/>
            <person name="Giannoukos G."/>
            <person name="Goode T."/>
            <person name="Graham J."/>
            <person name="Grandbois E."/>
            <person name="Grewal S."/>
            <person name="Gyaltsen K."/>
            <person name="Hafez N."/>
            <person name="Hagos B."/>
            <person name="Hall J."/>
            <person name="Henson C."/>
            <person name="Hollinger A."/>
            <person name="Honan T."/>
            <person name="Huard M.D."/>
            <person name="Hughes L."/>
            <person name="Hurhula B."/>
            <person name="Husby M.E."/>
            <person name="Kamat A."/>
            <person name="Kanga B."/>
            <person name="Kashin S."/>
            <person name="Khazanovich D."/>
            <person name="Kisner P."/>
            <person name="Lance K."/>
            <person name="Lara M."/>
            <person name="Lee W."/>
            <person name="Lennon N."/>
            <person name="Letendre F."/>
            <person name="LeVine R."/>
            <person name="Lipovsky A."/>
            <person name="Liu X."/>
            <person name="Liu J."/>
            <person name="Liu S."/>
            <person name="Lokyitsang T."/>
            <person name="Lokyitsang Y."/>
            <person name="Lubonja R."/>
            <person name="Lui A."/>
            <person name="MacDonald P."/>
            <person name="Magnisalis V."/>
            <person name="Maru K."/>
            <person name="Matthews C."/>
            <person name="McCusker W."/>
            <person name="McDonough S."/>
            <person name="Mehta T."/>
            <person name="Meldrim J."/>
            <person name="Meneus L."/>
            <person name="Mihai O."/>
            <person name="Mihalev A."/>
            <person name="Mihova T."/>
            <person name="Mittelman R."/>
            <person name="Mlenga V."/>
            <person name="Montmayeur A."/>
            <person name="Mulrain L."/>
            <person name="Navidi A."/>
            <person name="Naylor J."/>
            <person name="Negash T."/>
            <person name="Nguyen T."/>
            <person name="Nguyen N."/>
            <person name="Nicol R."/>
            <person name="Norbu C."/>
            <person name="Norbu N."/>
            <person name="Novod N."/>
            <person name="O'Neill B."/>
            <person name="Osman S."/>
            <person name="Markiewicz E."/>
            <person name="Oyono O.L."/>
            <person name="Patti C."/>
            <person name="Phunkhang P."/>
            <person name="Pierre F."/>
            <person name="Priest M."/>
            <person name="Raghuraman S."/>
            <person name="Rege F."/>
            <person name="Reyes R."/>
            <person name="Rise C."/>
            <person name="Rogov P."/>
            <person name="Ross K."/>
            <person name="Ryan E."/>
            <person name="Settipalli S."/>
            <person name="Shea T."/>
            <person name="Sherpa N."/>
            <person name="Shi L."/>
            <person name="Shih D."/>
            <person name="Sparrow T."/>
            <person name="Spaulding J."/>
            <person name="Stalker J."/>
            <person name="Stange-Thomann N."/>
            <person name="Stavropoulos S."/>
            <person name="Stone C."/>
            <person name="Strader C."/>
            <person name="Tesfaye S."/>
            <person name="Thomson T."/>
            <person name="Thoulutsang Y."/>
            <person name="Thoulutsang D."/>
            <person name="Topham K."/>
            <person name="Topping I."/>
            <person name="Tsamla T."/>
            <person name="Vassiliev H."/>
            <person name="Vo A."/>
            <person name="Wangchuk T."/>
            <person name="Wangdi T."/>
            <person name="Weiand M."/>
            <person name="Wilkinson J."/>
            <person name="Wilson A."/>
            <person name="Yadav S."/>
            <person name="Young G."/>
            <person name="Yu Q."/>
            <person name="Zembek L."/>
            <person name="Zhong D."/>
            <person name="Zimmer A."/>
            <person name="Zwirko Z."/>
            <person name="Jaffe D.B."/>
            <person name="Alvarez P."/>
            <person name="Brockman W."/>
            <person name="Butler J."/>
            <person name="Chin C."/>
            <person name="Gnerre S."/>
            <person name="Grabherr M."/>
            <person name="Kleber M."/>
            <person name="Mauceli E."/>
            <person name="MacCallum I."/>
        </authorList>
    </citation>
    <scope>NUCLEOTIDE SEQUENCE [LARGE SCALE GENOMIC DNA]</scope>
    <source>
        <strain evidence="9">Tucson 14024-0371.13</strain>
    </source>
</reference>
<dbReference type="Proteomes" id="UP000007801">
    <property type="component" value="Unassembled WGS sequence"/>
</dbReference>
<dbReference type="InterPro" id="IPR027417">
    <property type="entry name" value="P-loop_NTPase"/>
</dbReference>
<dbReference type="Pfam" id="PF13087">
    <property type="entry name" value="AAA_12"/>
    <property type="match status" value="1"/>
</dbReference>
<sequence length="907" mass="104560">MSGSEDDDWFNQDEEDLVHSLEQKVRHQEQEKNEEQIKVGDFRAMNLLASSAIENANQKKDASCRFSMAEFTKGLAMLPIDMFLYFFSEDKDLFVNQLVPNDNLQRVAVYLDVIKSLCQLEMVGFQEDLLEAFVKQTVLHEKIKRLILTLLSKGSGSHWDDETELMLKNMMWLLERAHKFGFDSQQGDDIVELYKKLNDHLKVELFQESHEFSSASMGDVKQDIYPTLEALMSEERSTDEEEIDATSNDIPQYIKNQRELLRKDFFGPLRELVQRLREGRDLRDLEQQGLLWPRTTLTLNPEFNEAQRHSLVYLNLHKTEVNERCYQKALENIKSGSLLCLTRSLELENLILATVGYTVEENLKKGRLSVEIVSQYNIGNIYDQPLIMFQTPAFFEPYLRVHNYLSTCSTEQFPMRRYLVDGELDVRPPAYMKKELKLTYNGKTLSRETPPQQMPLNETQKRAFMEALHREFCIMQGPPGTGKTHLSVELVRCLIENSKAADLGPIVVLTYTNDSLDKFLVKMSEHTQKILRFGSQSRDPRLQKFNEGSVHVENASHGLKRIWWLVSCEYKEKFQLLQSAYANFDGSEESYQETLIAQQKVRQVAERLETLRAVFKYFLAKSQDIVAMTTTCAARLNFFLRLLKSKCVVFEEAAEIQESHVLACLTPYTEHVILVGDHKQLQPFNGSSQVQQISLFERLILSGMPFSFLNLQYRMRPCIAELLIPTIYEELASSDSVKTYDDIRLMEKNVFFLNHNRPEQQLSDKSFINPYEADSLVELTHFLLQKAKYEKSDIVILSPYNAQVECIREKIARKCRASVLVSTVDSFQGLEANIVLLSLVRSNSAGQIGFLRQPNRVCVALSRARWALYIAGNLETLQKGNRKLWGSIAERLEGQQSIGQIGFPTNN</sequence>
<dbReference type="STRING" id="7217.B3M0K2"/>
<dbReference type="CDD" id="cd18808">
    <property type="entry name" value="SF1_C_Upf1"/>
    <property type="match status" value="1"/>
</dbReference>
<feature type="domain" description="DNA2/NAM7 helicase-like C-terminal" evidence="7">
    <location>
        <begin position="693"/>
        <end position="874"/>
    </location>
</feature>
<keyword evidence="1" id="KW-0547">Nucleotide-binding</keyword>
<dbReference type="CDD" id="cd17936">
    <property type="entry name" value="EEXXEc_NFX1"/>
    <property type="match status" value="1"/>
</dbReference>
<dbReference type="SUPFAM" id="SSF52540">
    <property type="entry name" value="P-loop containing nucleoside triphosphate hydrolases"/>
    <property type="match status" value="1"/>
</dbReference>
<feature type="coiled-coil region" evidence="5">
    <location>
        <begin position="11"/>
        <end position="38"/>
    </location>
</feature>
<dbReference type="OMA" id="CLTPHTE"/>
<keyword evidence="5" id="KW-0175">Coiled coil</keyword>